<sequence>MKRAFTLLELVIVLVIISLVSIVTLPAFVNRGSNSLEGFENQIKSVMGSLFSFSSTPEVCIDFKNSTVEVSGDKVPFPDGFELTSFVSPGKIVSSHSVSKYCFSGNTPTVFGLIAKGDSVYYTVMVFIPSGETHIMQLNEAEAETFKDKILKGRIAEWFSFYSS</sequence>
<dbReference type="Proteomes" id="UP000295777">
    <property type="component" value="Unassembled WGS sequence"/>
</dbReference>
<organism evidence="2 3">
    <name type="scientific">Phorcysia thermohydrogeniphila</name>
    <dbReference type="NCBI Taxonomy" id="936138"/>
    <lineage>
        <taxon>Bacteria</taxon>
        <taxon>Pseudomonadati</taxon>
        <taxon>Aquificota</taxon>
        <taxon>Aquificia</taxon>
        <taxon>Desulfurobacteriales</taxon>
        <taxon>Desulfurobacteriaceae</taxon>
        <taxon>Phorcysia</taxon>
    </lineage>
</organism>
<dbReference type="OrthoDB" id="15421at2"/>
<reference evidence="2 3" key="1">
    <citation type="submission" date="2019-03" db="EMBL/GenBank/DDBJ databases">
        <title>Genomic Encyclopedia of Archaeal and Bacterial Type Strains, Phase II (KMG-II): from individual species to whole genera.</title>
        <authorList>
            <person name="Goeker M."/>
        </authorList>
    </citation>
    <scope>NUCLEOTIDE SEQUENCE [LARGE SCALE GENOMIC DNA]</scope>
    <source>
        <strain evidence="2 3">DSM 24425</strain>
    </source>
</reference>
<keyword evidence="1" id="KW-0812">Transmembrane</keyword>
<evidence type="ECO:0000313" key="3">
    <source>
        <dbReference type="Proteomes" id="UP000295777"/>
    </source>
</evidence>
<dbReference type="EMBL" id="SMFV01000006">
    <property type="protein sequence ID" value="TCK02878.1"/>
    <property type="molecule type" value="Genomic_DNA"/>
</dbReference>
<evidence type="ECO:0000256" key="1">
    <source>
        <dbReference type="SAM" id="Phobius"/>
    </source>
</evidence>
<feature type="transmembrane region" description="Helical" evidence="1">
    <location>
        <begin position="7"/>
        <end position="29"/>
    </location>
</feature>
<protein>
    <submittedName>
        <fullName evidence="2">Prepilin-type N-terminal cleavage/methylation domain-containing protein</fullName>
    </submittedName>
</protein>
<keyword evidence="1" id="KW-0472">Membrane</keyword>
<dbReference type="Pfam" id="PF07963">
    <property type="entry name" value="N_methyl"/>
    <property type="match status" value="1"/>
</dbReference>
<proteinExistence type="predicted"/>
<dbReference type="AlphaFoldDB" id="A0A4R1G5Y7"/>
<gene>
    <name evidence="2" type="ORF">CLV27_1591</name>
</gene>
<dbReference type="RefSeq" id="WP_132527548.1">
    <property type="nucleotide sequence ID" value="NZ_SMFV01000006.1"/>
</dbReference>
<name>A0A4R1G5Y7_9BACT</name>
<evidence type="ECO:0000313" key="2">
    <source>
        <dbReference type="EMBL" id="TCK02878.1"/>
    </source>
</evidence>
<dbReference type="SUPFAM" id="SSF54523">
    <property type="entry name" value="Pili subunits"/>
    <property type="match status" value="1"/>
</dbReference>
<comment type="caution">
    <text evidence="2">The sequence shown here is derived from an EMBL/GenBank/DDBJ whole genome shotgun (WGS) entry which is preliminary data.</text>
</comment>
<dbReference type="InterPro" id="IPR045584">
    <property type="entry name" value="Pilin-like"/>
</dbReference>
<keyword evidence="1" id="KW-1133">Transmembrane helix</keyword>
<keyword evidence="3" id="KW-1185">Reference proteome</keyword>
<accession>A0A4R1G5Y7</accession>
<dbReference type="InterPro" id="IPR012902">
    <property type="entry name" value="N_methyl_site"/>
</dbReference>
<dbReference type="NCBIfam" id="TIGR02532">
    <property type="entry name" value="IV_pilin_GFxxxE"/>
    <property type="match status" value="1"/>
</dbReference>